<comment type="caution">
    <text evidence="1">The sequence shown here is derived from an EMBL/GenBank/DDBJ whole genome shotgun (WGS) entry which is preliminary data.</text>
</comment>
<organism evidence="1 2">
    <name type="scientific">Araneus ventricosus</name>
    <name type="common">Orbweaver spider</name>
    <name type="synonym">Epeira ventricosa</name>
    <dbReference type="NCBI Taxonomy" id="182803"/>
    <lineage>
        <taxon>Eukaryota</taxon>
        <taxon>Metazoa</taxon>
        <taxon>Ecdysozoa</taxon>
        <taxon>Arthropoda</taxon>
        <taxon>Chelicerata</taxon>
        <taxon>Arachnida</taxon>
        <taxon>Araneae</taxon>
        <taxon>Araneomorphae</taxon>
        <taxon>Entelegynae</taxon>
        <taxon>Araneoidea</taxon>
        <taxon>Araneidae</taxon>
        <taxon>Araneus</taxon>
    </lineage>
</organism>
<dbReference type="Proteomes" id="UP000499080">
    <property type="component" value="Unassembled WGS sequence"/>
</dbReference>
<accession>A0A4Y2MU15</accession>
<protein>
    <submittedName>
        <fullName evidence="1">Uncharacterized protein</fullName>
    </submittedName>
</protein>
<reference evidence="1 2" key="1">
    <citation type="journal article" date="2019" name="Sci. Rep.">
        <title>Orb-weaving spider Araneus ventricosus genome elucidates the spidroin gene catalogue.</title>
        <authorList>
            <person name="Kono N."/>
            <person name="Nakamura H."/>
            <person name="Ohtoshi R."/>
            <person name="Moran D.A.P."/>
            <person name="Shinohara A."/>
            <person name="Yoshida Y."/>
            <person name="Fujiwara M."/>
            <person name="Mori M."/>
            <person name="Tomita M."/>
            <person name="Arakawa K."/>
        </authorList>
    </citation>
    <scope>NUCLEOTIDE SEQUENCE [LARGE SCALE GENOMIC DNA]</scope>
</reference>
<gene>
    <name evidence="1" type="ORF">AVEN_104450_1</name>
</gene>
<keyword evidence="2" id="KW-1185">Reference proteome</keyword>
<evidence type="ECO:0000313" key="2">
    <source>
        <dbReference type="Proteomes" id="UP000499080"/>
    </source>
</evidence>
<dbReference type="EMBL" id="BGPR01007879">
    <property type="protein sequence ID" value="GBN30183.1"/>
    <property type="molecule type" value="Genomic_DNA"/>
</dbReference>
<sequence length="112" mass="12867">MNRCGLWSDMMMKQIMKVLNSVGGVTYGRGVFLIAFLIDGFLACPLPPCLRGKCKILIRAHNLHQSTFPNEKKNSEIHCKKFEVLLRQHLPTSSVLTRIWLSRIRCYEAISF</sequence>
<evidence type="ECO:0000313" key="1">
    <source>
        <dbReference type="EMBL" id="GBN30183.1"/>
    </source>
</evidence>
<name>A0A4Y2MU15_ARAVE</name>
<dbReference type="AlphaFoldDB" id="A0A4Y2MU15"/>
<proteinExistence type="predicted"/>